<gene>
    <name evidence="4" type="ORF">PMH09_08150</name>
</gene>
<keyword evidence="2" id="KW-0325">Glycoprotein</keyword>
<dbReference type="SUPFAM" id="SSF52540">
    <property type="entry name" value="P-loop containing nucleoside triphosphate hydrolases"/>
    <property type="match status" value="1"/>
</dbReference>
<feature type="domain" description="Sulfotransferase" evidence="3">
    <location>
        <begin position="6"/>
        <end position="278"/>
    </location>
</feature>
<dbReference type="PANTHER" id="PTHR10605">
    <property type="entry name" value="HEPARAN SULFATE SULFOTRANSFERASE"/>
    <property type="match status" value="1"/>
</dbReference>
<dbReference type="Gene3D" id="3.40.50.300">
    <property type="entry name" value="P-loop containing nucleotide triphosphate hydrolases"/>
    <property type="match status" value="1"/>
</dbReference>
<evidence type="ECO:0000313" key="5">
    <source>
        <dbReference type="Proteomes" id="UP001232992"/>
    </source>
</evidence>
<dbReference type="Pfam" id="PF00685">
    <property type="entry name" value="Sulfotransfer_1"/>
    <property type="match status" value="1"/>
</dbReference>
<keyword evidence="5" id="KW-1185">Reference proteome</keyword>
<accession>A0ABT7BVE5</accession>
<dbReference type="Proteomes" id="UP001232992">
    <property type="component" value="Unassembled WGS sequence"/>
</dbReference>
<comment type="caution">
    <text evidence="4">The sequence shown here is derived from an EMBL/GenBank/DDBJ whole genome shotgun (WGS) entry which is preliminary data.</text>
</comment>
<dbReference type="InterPro" id="IPR027417">
    <property type="entry name" value="P-loop_NTPase"/>
</dbReference>
<organism evidence="4 5">
    <name type="scientific">Roseofilum casamattae BLCC-M143</name>
    <dbReference type="NCBI Taxonomy" id="3022442"/>
    <lineage>
        <taxon>Bacteria</taxon>
        <taxon>Bacillati</taxon>
        <taxon>Cyanobacteriota</taxon>
        <taxon>Cyanophyceae</taxon>
        <taxon>Desertifilales</taxon>
        <taxon>Desertifilaceae</taxon>
        <taxon>Roseofilum</taxon>
        <taxon>Roseofilum casamattae</taxon>
    </lineage>
</organism>
<dbReference type="InterPro" id="IPR000863">
    <property type="entry name" value="Sulfotransferase_dom"/>
</dbReference>
<evidence type="ECO:0000259" key="3">
    <source>
        <dbReference type="Pfam" id="PF00685"/>
    </source>
</evidence>
<dbReference type="EMBL" id="JAQOSQ010000006">
    <property type="protein sequence ID" value="MDJ1183165.1"/>
    <property type="molecule type" value="Genomic_DNA"/>
</dbReference>
<dbReference type="InterPro" id="IPR037359">
    <property type="entry name" value="NST/OST"/>
</dbReference>
<protein>
    <submittedName>
        <fullName evidence="4">Sulfotransferase</fullName>
    </submittedName>
</protein>
<name>A0ABT7BVE5_9CYAN</name>
<evidence type="ECO:0000256" key="2">
    <source>
        <dbReference type="ARBA" id="ARBA00023180"/>
    </source>
</evidence>
<keyword evidence="1" id="KW-0808">Transferase</keyword>
<sequence length="310" mass="36567">MSETLPNFLIIGAPKAGTTSLYRYLNSHPQIFLPEKKEPHFFSFEGRSQGFNGPGQEKFMQKRVTTWADYCRLFSTVNDEIAIGEASTSYLYVPEAADRIQHYLPDVKLIAMLRQPVDRAFSNYMHHYRNGGEIILDFAEAFYAEEQRMADGWSPFWQYKSIGLYARHLQRYFDRFDREQIRVYWYDDFTADPIGVVKDIFSFLNVGDRYLPDTSKRYNVSYVKKEPRSKTIHNLLNRDNVLRSTVKRLLPQQLRQRTRNFLMKQNTAELDKPYQARLSPSIRQSLTQDYHQDILNLQDLLSKDLSAWLN</sequence>
<proteinExistence type="predicted"/>
<evidence type="ECO:0000313" key="4">
    <source>
        <dbReference type="EMBL" id="MDJ1183165.1"/>
    </source>
</evidence>
<evidence type="ECO:0000256" key="1">
    <source>
        <dbReference type="ARBA" id="ARBA00022679"/>
    </source>
</evidence>
<dbReference type="RefSeq" id="WP_283757820.1">
    <property type="nucleotide sequence ID" value="NZ_JAQOSQ010000006.1"/>
</dbReference>
<reference evidence="4 5" key="1">
    <citation type="submission" date="2023-01" db="EMBL/GenBank/DDBJ databases">
        <title>Novel diversity within Roseofilum (Cyanobacteria; Desertifilaceae) from marine benthic mats with descriptions of four novel species.</title>
        <authorList>
            <person name="Wang Y."/>
            <person name="Berthold D.E."/>
            <person name="Hu J."/>
            <person name="Lefler F.W."/>
            <person name="Laughinghouse H.D. IV."/>
        </authorList>
    </citation>
    <scope>NUCLEOTIDE SEQUENCE [LARGE SCALE GENOMIC DNA]</scope>
    <source>
        <strain evidence="4 5">BLCC-M143</strain>
    </source>
</reference>
<dbReference type="PANTHER" id="PTHR10605:SF56">
    <property type="entry name" value="BIFUNCTIONAL HEPARAN SULFATE N-DEACETYLASE_N-SULFOTRANSFERASE"/>
    <property type="match status" value="1"/>
</dbReference>